<protein>
    <submittedName>
        <fullName evidence="2">YlxQ family RNA-binding protein</fullName>
    </submittedName>
</protein>
<comment type="caution">
    <text evidence="2">The sequence shown here is derived from an EMBL/GenBank/DDBJ whole genome shotgun (WGS) entry which is preliminary data.</text>
</comment>
<dbReference type="EMBL" id="BAABYW010000001">
    <property type="protein sequence ID" value="GAA6407288.1"/>
    <property type="molecule type" value="Genomic_DNA"/>
</dbReference>
<evidence type="ECO:0000259" key="1">
    <source>
        <dbReference type="Pfam" id="PF01248"/>
    </source>
</evidence>
<reference evidence="2 3" key="1">
    <citation type="submission" date="2024-04" db="EMBL/GenBank/DDBJ databases">
        <title>Defined microbial consortia suppress multidrug-resistant proinflammatory Enterobacteriaceae via ecological control.</title>
        <authorList>
            <person name="Furuichi M."/>
            <person name="Kawaguchi T."/>
            <person name="Pust M."/>
            <person name="Yasuma K."/>
            <person name="Plichta D."/>
            <person name="Hasegawa N."/>
            <person name="Ohya T."/>
            <person name="Bhattarai S."/>
            <person name="Sasajima S."/>
            <person name="Aoto Y."/>
            <person name="Tuganbaev T."/>
            <person name="Yaginuma M."/>
            <person name="Ueda M."/>
            <person name="Okahashi N."/>
            <person name="Amafuji K."/>
            <person name="Kiridooshi Y."/>
            <person name="Sugita K."/>
            <person name="Strazar M."/>
            <person name="Skelly A."/>
            <person name="Suda W."/>
            <person name="Hattori M."/>
            <person name="Nakamoto N."/>
            <person name="Caballero S."/>
            <person name="Norman J."/>
            <person name="Olle B."/>
            <person name="Tanoue T."/>
            <person name="Arita M."/>
            <person name="Bucci V."/>
            <person name="Atarashi K."/>
            <person name="Xavier R."/>
            <person name="Honda K."/>
        </authorList>
    </citation>
    <scope>NUCLEOTIDE SEQUENCE [LARGE SCALE GENOMIC DNA]</scope>
    <source>
        <strain evidence="3">k04-0078-D8-1</strain>
    </source>
</reference>
<dbReference type="Gene3D" id="3.30.1330.30">
    <property type="match status" value="1"/>
</dbReference>
<dbReference type="Proteomes" id="UP001600943">
    <property type="component" value="Unassembled WGS sequence"/>
</dbReference>
<dbReference type="InterPro" id="IPR029064">
    <property type="entry name" value="Ribosomal_eL30-like_sf"/>
</dbReference>
<dbReference type="SUPFAM" id="SSF55315">
    <property type="entry name" value="L30e-like"/>
    <property type="match status" value="1"/>
</dbReference>
<evidence type="ECO:0000313" key="3">
    <source>
        <dbReference type="Proteomes" id="UP001600943"/>
    </source>
</evidence>
<organism evidence="2 3">
    <name type="scientific">Blautia hominis</name>
    <dbReference type="NCBI Taxonomy" id="2025493"/>
    <lineage>
        <taxon>Bacteria</taxon>
        <taxon>Bacillati</taxon>
        <taxon>Bacillota</taxon>
        <taxon>Clostridia</taxon>
        <taxon>Lachnospirales</taxon>
        <taxon>Lachnospiraceae</taxon>
        <taxon>Blautia</taxon>
    </lineage>
</organism>
<dbReference type="RefSeq" id="WP_095170658.1">
    <property type="nucleotide sequence ID" value="NZ_BAABYW010000001.1"/>
</dbReference>
<sequence length="104" mass="11111">MNISKELSLLGLAAKAGRVVSGEFATEKAVKAGKARLVLVAGDASDNSRKKFSDMCAYYKVPVYFVGTKEELGGAIGKDYRASLGVTDDNFAVAMKKKLEQMGK</sequence>
<feature type="domain" description="Ribosomal protein eL8/eL30/eS12/Gadd45" evidence="1">
    <location>
        <begin position="8"/>
        <end position="90"/>
    </location>
</feature>
<gene>
    <name evidence="2" type="ORF">K040078D81_14050</name>
</gene>
<name>A0ABQ0B799_9FIRM</name>
<dbReference type="InterPro" id="IPR004038">
    <property type="entry name" value="Ribosomal_eL8/eL30/eS12/Gad45"/>
</dbReference>
<keyword evidence="3" id="KW-1185">Reference proteome</keyword>
<evidence type="ECO:0000313" key="2">
    <source>
        <dbReference type="EMBL" id="GAA6407288.1"/>
    </source>
</evidence>
<accession>A0ABQ0B799</accession>
<dbReference type="Pfam" id="PF01248">
    <property type="entry name" value="Ribosomal_L7Ae"/>
    <property type="match status" value="1"/>
</dbReference>
<proteinExistence type="predicted"/>